<dbReference type="KEGG" id="lgi:LOTGIDRAFT_140626"/>
<keyword evidence="1" id="KW-0472">Membrane</keyword>
<dbReference type="CTD" id="20234337"/>
<reference evidence="2 3" key="1">
    <citation type="journal article" date="2013" name="Nature">
        <title>Insights into bilaterian evolution from three spiralian genomes.</title>
        <authorList>
            <person name="Simakov O."/>
            <person name="Marletaz F."/>
            <person name="Cho S.J."/>
            <person name="Edsinger-Gonzales E."/>
            <person name="Havlak P."/>
            <person name="Hellsten U."/>
            <person name="Kuo D.H."/>
            <person name="Larsson T."/>
            <person name="Lv J."/>
            <person name="Arendt D."/>
            <person name="Savage R."/>
            <person name="Osoegawa K."/>
            <person name="de Jong P."/>
            <person name="Grimwood J."/>
            <person name="Chapman J.A."/>
            <person name="Shapiro H."/>
            <person name="Aerts A."/>
            <person name="Otillar R.P."/>
            <person name="Terry A.Y."/>
            <person name="Boore J.L."/>
            <person name="Grigoriev I.V."/>
            <person name="Lindberg D.R."/>
            <person name="Seaver E.C."/>
            <person name="Weisblat D.A."/>
            <person name="Putnam N.H."/>
            <person name="Rokhsar D.S."/>
        </authorList>
    </citation>
    <scope>NUCLEOTIDE SEQUENCE [LARGE SCALE GENOMIC DNA]</scope>
</reference>
<dbReference type="AlphaFoldDB" id="V4CFF6"/>
<protein>
    <submittedName>
        <fullName evidence="2">Uncharacterized protein</fullName>
    </submittedName>
</protein>
<name>V4CFF6_LOTGI</name>
<dbReference type="RefSeq" id="XP_009048544.1">
    <property type="nucleotide sequence ID" value="XM_009050296.1"/>
</dbReference>
<feature type="transmembrane region" description="Helical" evidence="1">
    <location>
        <begin position="57"/>
        <end position="82"/>
    </location>
</feature>
<organism evidence="2 3">
    <name type="scientific">Lottia gigantea</name>
    <name type="common">Giant owl limpet</name>
    <dbReference type="NCBI Taxonomy" id="225164"/>
    <lineage>
        <taxon>Eukaryota</taxon>
        <taxon>Metazoa</taxon>
        <taxon>Spiralia</taxon>
        <taxon>Lophotrochozoa</taxon>
        <taxon>Mollusca</taxon>
        <taxon>Gastropoda</taxon>
        <taxon>Patellogastropoda</taxon>
        <taxon>Lottioidea</taxon>
        <taxon>Lottiidae</taxon>
        <taxon>Lottia</taxon>
    </lineage>
</organism>
<dbReference type="HOGENOM" id="CLU_1665109_0_0_1"/>
<evidence type="ECO:0000313" key="3">
    <source>
        <dbReference type="Proteomes" id="UP000030746"/>
    </source>
</evidence>
<sequence length="159" mass="17359">INIAVVHHPQVLFATHNTCVTPTILVCHPKLSFPYLVVVHHPQLLFTSLSYNCSPPWVIFTTLAVLLFATLGFCLPPAGLVCHPPFRFTTHRSCLPLPALVHHPQLLFTTPNTCLPLTILVCQPQLLLTTLSSSSPAEALVVVNCSRILLTTLGSFLPP</sequence>
<keyword evidence="3" id="KW-1185">Reference proteome</keyword>
<gene>
    <name evidence="2" type="ORF">LOTGIDRAFT_140626</name>
</gene>
<dbReference type="Proteomes" id="UP000030746">
    <property type="component" value="Unassembled WGS sequence"/>
</dbReference>
<keyword evidence="1" id="KW-1133">Transmembrane helix</keyword>
<evidence type="ECO:0000313" key="2">
    <source>
        <dbReference type="EMBL" id="ESP00755.1"/>
    </source>
</evidence>
<accession>V4CFF6</accession>
<dbReference type="EMBL" id="KB200682">
    <property type="protein sequence ID" value="ESP00755.1"/>
    <property type="molecule type" value="Genomic_DNA"/>
</dbReference>
<evidence type="ECO:0000256" key="1">
    <source>
        <dbReference type="SAM" id="Phobius"/>
    </source>
</evidence>
<dbReference type="GeneID" id="20234337"/>
<proteinExistence type="predicted"/>
<keyword evidence="1" id="KW-0812">Transmembrane</keyword>
<feature type="non-terminal residue" evidence="2">
    <location>
        <position position="1"/>
    </location>
</feature>